<comment type="subcellular location">
    <subcellularLocation>
        <location evidence="1">Cell inner membrane</location>
        <topology evidence="1">Multi-pass membrane protein</topology>
    </subcellularLocation>
    <subcellularLocation>
        <location evidence="8">Cell membrane</location>
        <topology evidence="8">Multi-pass membrane protein</topology>
    </subcellularLocation>
</comment>
<name>A0A1I1DRV2_9GAMM</name>
<sequence>MTSIFPRLPLLLAVTLLFGISLLALLALTGWEATPETQLWQDPWFWQVLRFTLWQAFLSSLLSVGLALPLARALALDQKLPGKAVFLRWCLLCFVMPSLILITGLVLVFGRNGWLTPWLTSGWQLYGLSGILLAHVFLNLPFALRVLSFQWAAIPPSAWKLAAQLHLTPWQRFCLVELPALRALLPGLFGFIFLLCFNSFAVVLALGGGPATSTLEVAIYQALKYNFNPSEALFLAWTQLLIAGGLFWLFSRWSRLEWLAPSSSADAWRPSAHPLTLWVGRLIYGLVLLFLTLPILSLLPRAFSRGLDGLPWMALLQASGWSLLFAVSATLIATGLGLWLAWQSVTLVSLRWKRLLEVVALHYLVIPGMVLSVGIYIFFMHRINWLEWGWLAVILLNALLALPFVFYQLKPVVQDYQASYQRLAASLGLSWGLHWHLVVLPFLKPALQRVAGLCFVLALGDFAIFGIFGQPQQRTLPWLIYDLAASYRLVEAALASLGLLLLAFIGLALLERSAAQSSAKTPRRT</sequence>
<keyword evidence="4" id="KW-0997">Cell inner membrane</keyword>
<gene>
    <name evidence="10" type="ORF">SAMN05660443_0053</name>
</gene>
<organism evidence="10 11">
    <name type="scientific">Marinospirillum celere</name>
    <dbReference type="NCBI Taxonomy" id="1122252"/>
    <lineage>
        <taxon>Bacteria</taxon>
        <taxon>Pseudomonadati</taxon>
        <taxon>Pseudomonadota</taxon>
        <taxon>Gammaproteobacteria</taxon>
        <taxon>Oceanospirillales</taxon>
        <taxon>Oceanospirillaceae</taxon>
        <taxon>Marinospirillum</taxon>
    </lineage>
</organism>
<evidence type="ECO:0000313" key="11">
    <source>
        <dbReference type="Proteomes" id="UP000199058"/>
    </source>
</evidence>
<keyword evidence="2 8" id="KW-0813">Transport</keyword>
<dbReference type="InterPro" id="IPR035906">
    <property type="entry name" value="MetI-like_sf"/>
</dbReference>
<accession>A0A1I1DRV2</accession>
<dbReference type="CDD" id="cd06261">
    <property type="entry name" value="TM_PBP2"/>
    <property type="match status" value="2"/>
</dbReference>
<evidence type="ECO:0000256" key="8">
    <source>
        <dbReference type="RuleBase" id="RU363032"/>
    </source>
</evidence>
<evidence type="ECO:0000256" key="5">
    <source>
        <dbReference type="ARBA" id="ARBA00022692"/>
    </source>
</evidence>
<dbReference type="PROSITE" id="PS50928">
    <property type="entry name" value="ABC_TM1"/>
    <property type="match status" value="2"/>
</dbReference>
<feature type="transmembrane region" description="Helical" evidence="8">
    <location>
        <begin position="86"/>
        <end position="110"/>
    </location>
</feature>
<dbReference type="PANTHER" id="PTHR43357">
    <property type="entry name" value="INNER MEMBRANE ABC TRANSPORTER PERMEASE PROTEIN YDCV"/>
    <property type="match status" value="1"/>
</dbReference>
<dbReference type="Proteomes" id="UP000199058">
    <property type="component" value="Unassembled WGS sequence"/>
</dbReference>
<keyword evidence="5 8" id="KW-0812">Transmembrane</keyword>
<feature type="transmembrane region" description="Helical" evidence="8">
    <location>
        <begin position="130"/>
        <end position="152"/>
    </location>
</feature>
<keyword evidence="7 8" id="KW-0472">Membrane</keyword>
<feature type="transmembrane region" description="Helical" evidence="8">
    <location>
        <begin position="360"/>
        <end position="379"/>
    </location>
</feature>
<feature type="transmembrane region" description="Helical" evidence="8">
    <location>
        <begin position="53"/>
        <end position="74"/>
    </location>
</feature>
<keyword evidence="6 8" id="KW-1133">Transmembrane helix</keyword>
<dbReference type="SUPFAM" id="SSF161098">
    <property type="entry name" value="MetI-like"/>
    <property type="match status" value="2"/>
</dbReference>
<feature type="transmembrane region" description="Helical" evidence="8">
    <location>
        <begin position="278"/>
        <end position="299"/>
    </location>
</feature>
<dbReference type="GO" id="GO:0005886">
    <property type="term" value="C:plasma membrane"/>
    <property type="evidence" value="ECO:0007669"/>
    <property type="project" value="UniProtKB-SubCell"/>
</dbReference>
<comment type="similarity">
    <text evidence="8">Belongs to the binding-protein-dependent transport system permease family.</text>
</comment>
<evidence type="ECO:0000256" key="7">
    <source>
        <dbReference type="ARBA" id="ARBA00023136"/>
    </source>
</evidence>
<evidence type="ECO:0000313" key="10">
    <source>
        <dbReference type="EMBL" id="SFB77749.1"/>
    </source>
</evidence>
<dbReference type="InterPro" id="IPR000515">
    <property type="entry name" value="MetI-like"/>
</dbReference>
<proteinExistence type="inferred from homology"/>
<dbReference type="GO" id="GO:0055085">
    <property type="term" value="P:transmembrane transport"/>
    <property type="evidence" value="ECO:0007669"/>
    <property type="project" value="InterPro"/>
</dbReference>
<dbReference type="Pfam" id="PF00528">
    <property type="entry name" value="BPD_transp_1"/>
    <property type="match status" value="1"/>
</dbReference>
<protein>
    <submittedName>
        <fullName evidence="10">Thiamine transport system permease protein</fullName>
    </submittedName>
</protein>
<feature type="transmembrane region" description="Helical" evidence="8">
    <location>
        <begin position="232"/>
        <end position="250"/>
    </location>
</feature>
<dbReference type="Gene3D" id="1.10.3720.10">
    <property type="entry name" value="MetI-like"/>
    <property type="match status" value="2"/>
</dbReference>
<feature type="transmembrane region" description="Helical" evidence="8">
    <location>
        <begin position="489"/>
        <end position="510"/>
    </location>
</feature>
<evidence type="ECO:0000256" key="2">
    <source>
        <dbReference type="ARBA" id="ARBA00022448"/>
    </source>
</evidence>
<evidence type="ECO:0000256" key="6">
    <source>
        <dbReference type="ARBA" id="ARBA00022989"/>
    </source>
</evidence>
<dbReference type="STRING" id="1122252.SAMN05660443_0053"/>
<feature type="domain" description="ABC transmembrane type-1" evidence="9">
    <location>
        <begin position="49"/>
        <end position="250"/>
    </location>
</feature>
<evidence type="ECO:0000256" key="4">
    <source>
        <dbReference type="ARBA" id="ARBA00022519"/>
    </source>
</evidence>
<keyword evidence="11" id="KW-1185">Reference proteome</keyword>
<reference evidence="10 11" key="1">
    <citation type="submission" date="2016-10" db="EMBL/GenBank/DDBJ databases">
        <authorList>
            <person name="de Groot N.N."/>
        </authorList>
    </citation>
    <scope>NUCLEOTIDE SEQUENCE [LARGE SCALE GENOMIC DNA]</scope>
    <source>
        <strain evidence="10 11">DSM 18438</strain>
    </source>
</reference>
<evidence type="ECO:0000256" key="1">
    <source>
        <dbReference type="ARBA" id="ARBA00004429"/>
    </source>
</evidence>
<feature type="domain" description="ABC transmembrane type-1" evidence="9">
    <location>
        <begin position="319"/>
        <end position="511"/>
    </location>
</feature>
<keyword evidence="3" id="KW-1003">Cell membrane</keyword>
<dbReference type="AlphaFoldDB" id="A0A1I1DRV2"/>
<feature type="transmembrane region" description="Helical" evidence="8">
    <location>
        <begin position="450"/>
        <end position="469"/>
    </location>
</feature>
<evidence type="ECO:0000256" key="3">
    <source>
        <dbReference type="ARBA" id="ARBA00022475"/>
    </source>
</evidence>
<feature type="transmembrane region" description="Helical" evidence="8">
    <location>
        <begin position="388"/>
        <end position="409"/>
    </location>
</feature>
<feature type="transmembrane region" description="Helical" evidence="8">
    <location>
        <begin position="320"/>
        <end position="340"/>
    </location>
</feature>
<dbReference type="RefSeq" id="WP_177203416.1">
    <property type="nucleotide sequence ID" value="NZ_FOLH01000001.1"/>
</dbReference>
<evidence type="ECO:0000259" key="9">
    <source>
        <dbReference type="PROSITE" id="PS50928"/>
    </source>
</evidence>
<dbReference type="PANTHER" id="PTHR43357:SF4">
    <property type="entry name" value="INNER MEMBRANE ABC TRANSPORTER PERMEASE PROTEIN YDCV"/>
    <property type="match status" value="1"/>
</dbReference>
<dbReference type="EMBL" id="FOLH01000001">
    <property type="protein sequence ID" value="SFB77749.1"/>
    <property type="molecule type" value="Genomic_DNA"/>
</dbReference>